<dbReference type="RefSeq" id="WP_201635750.1">
    <property type="nucleotide sequence ID" value="NZ_JAEQNB010000004.1"/>
</dbReference>
<organism evidence="2 3">
    <name type="scientific">Tumebacillus amylolyticus</name>
    <dbReference type="NCBI Taxonomy" id="2801339"/>
    <lineage>
        <taxon>Bacteria</taxon>
        <taxon>Bacillati</taxon>
        <taxon>Bacillota</taxon>
        <taxon>Bacilli</taxon>
        <taxon>Bacillales</taxon>
        <taxon>Alicyclobacillaceae</taxon>
        <taxon>Tumebacillus</taxon>
    </lineage>
</organism>
<dbReference type="InterPro" id="IPR036691">
    <property type="entry name" value="Endo/exonu/phosph_ase_sf"/>
</dbReference>
<sequence>MSAVSRLPGETLKLKVATYNIHIGKDAENKLNLEETIKTLQETDADIIGLQEIERHSPRSRFEDQPRLIAEALGLHYHFEPALTVGPFQFGNALLSRYPILSTERIQLKSAKEDRVALLATLQVRGEPVRVMVTHLGLLQGERARDVEALDKRLREEETPLLVLGDFNTDLTSVELKPWLANLHPTTPERIETFPGSGEQIDYVLTSKQFKATKSYTVTSSASDHVPLVSELDWNQE</sequence>
<dbReference type="SUPFAM" id="SSF56219">
    <property type="entry name" value="DNase I-like"/>
    <property type="match status" value="1"/>
</dbReference>
<keyword evidence="3" id="KW-1185">Reference proteome</keyword>
<evidence type="ECO:0000259" key="1">
    <source>
        <dbReference type="Pfam" id="PF03372"/>
    </source>
</evidence>
<dbReference type="Pfam" id="PF03372">
    <property type="entry name" value="Exo_endo_phos"/>
    <property type="match status" value="1"/>
</dbReference>
<comment type="caution">
    <text evidence="2">The sequence shown here is derived from an EMBL/GenBank/DDBJ whole genome shotgun (WGS) entry which is preliminary data.</text>
</comment>
<dbReference type="InterPro" id="IPR051916">
    <property type="entry name" value="GPI-anchor_lipid_remodeler"/>
</dbReference>
<reference evidence="2 3" key="1">
    <citation type="submission" date="2021-01" db="EMBL/GenBank/DDBJ databases">
        <title>Tumebacillus sp. strain ITR2 16S ribosomal RNA gene Genome sequencing and assembly.</title>
        <authorList>
            <person name="Kang M."/>
        </authorList>
    </citation>
    <scope>NUCLEOTIDE SEQUENCE [LARGE SCALE GENOMIC DNA]</scope>
    <source>
        <strain evidence="2 3">ITR2</strain>
    </source>
</reference>
<name>A0ABS1JBM1_9BACL</name>
<keyword evidence="2" id="KW-0255">Endonuclease</keyword>
<evidence type="ECO:0000313" key="3">
    <source>
        <dbReference type="Proteomes" id="UP000602284"/>
    </source>
</evidence>
<dbReference type="Proteomes" id="UP000602284">
    <property type="component" value="Unassembled WGS sequence"/>
</dbReference>
<feature type="domain" description="Endonuclease/exonuclease/phosphatase" evidence="1">
    <location>
        <begin position="17"/>
        <end position="225"/>
    </location>
</feature>
<gene>
    <name evidence="2" type="ORF">JJB07_13200</name>
</gene>
<dbReference type="PANTHER" id="PTHR14859:SF15">
    <property type="entry name" value="ENDONUCLEASE_EXONUCLEASE_PHOSPHATASE DOMAIN-CONTAINING PROTEIN"/>
    <property type="match status" value="1"/>
</dbReference>
<dbReference type="EMBL" id="JAEQNB010000004">
    <property type="protein sequence ID" value="MBL0387590.1"/>
    <property type="molecule type" value="Genomic_DNA"/>
</dbReference>
<dbReference type="InterPro" id="IPR005135">
    <property type="entry name" value="Endo/exonuclease/phosphatase"/>
</dbReference>
<protein>
    <submittedName>
        <fullName evidence="2">Endonuclease/exonuclease/phosphatase family protein</fullName>
    </submittedName>
</protein>
<proteinExistence type="predicted"/>
<dbReference type="Gene3D" id="3.60.10.10">
    <property type="entry name" value="Endonuclease/exonuclease/phosphatase"/>
    <property type="match status" value="1"/>
</dbReference>
<dbReference type="PANTHER" id="PTHR14859">
    <property type="entry name" value="CALCOFLUOR WHITE HYPERSENSITIVE PROTEIN PRECURSOR"/>
    <property type="match status" value="1"/>
</dbReference>
<keyword evidence="2" id="KW-0540">Nuclease</keyword>
<evidence type="ECO:0000313" key="2">
    <source>
        <dbReference type="EMBL" id="MBL0387590.1"/>
    </source>
</evidence>
<keyword evidence="2" id="KW-0378">Hydrolase</keyword>
<dbReference type="GO" id="GO:0004519">
    <property type="term" value="F:endonuclease activity"/>
    <property type="evidence" value="ECO:0007669"/>
    <property type="project" value="UniProtKB-KW"/>
</dbReference>
<accession>A0ABS1JBM1</accession>